<evidence type="ECO:0000313" key="5">
    <source>
        <dbReference type="EMBL" id="ABI57851.1"/>
    </source>
</evidence>
<comment type="cofactor">
    <cofactor evidence="1">
        <name>Mg(2+)</name>
        <dbReference type="ChEBI" id="CHEBI:18420"/>
    </cofactor>
</comment>
<dbReference type="InterPro" id="IPR001610">
    <property type="entry name" value="PAC"/>
</dbReference>
<dbReference type="InterPro" id="IPR035965">
    <property type="entry name" value="PAS-like_dom_sf"/>
</dbReference>
<feature type="domain" description="PAS" evidence="2">
    <location>
        <begin position="133"/>
        <end position="179"/>
    </location>
</feature>
<feature type="domain" description="GGDEF" evidence="4">
    <location>
        <begin position="290"/>
        <end position="419"/>
    </location>
</feature>
<evidence type="ECO:0000259" key="2">
    <source>
        <dbReference type="PROSITE" id="PS50112"/>
    </source>
</evidence>
<name>Q0A5N6_ALKEH</name>
<dbReference type="AlphaFoldDB" id="Q0A5N6"/>
<dbReference type="eggNOG" id="COG2202">
    <property type="taxonomic scope" value="Bacteria"/>
</dbReference>
<dbReference type="KEGG" id="aeh:Mlg_2511"/>
<dbReference type="PROSITE" id="PS50112">
    <property type="entry name" value="PAS"/>
    <property type="match status" value="2"/>
</dbReference>
<dbReference type="NCBIfam" id="TIGR00229">
    <property type="entry name" value="sensory_box"/>
    <property type="match status" value="2"/>
</dbReference>
<accession>Q0A5N6</accession>
<evidence type="ECO:0000313" key="6">
    <source>
        <dbReference type="Proteomes" id="UP000001962"/>
    </source>
</evidence>
<dbReference type="EMBL" id="CP000453">
    <property type="protein sequence ID" value="ABI57851.1"/>
    <property type="molecule type" value="Genomic_DNA"/>
</dbReference>
<dbReference type="NCBIfam" id="TIGR00254">
    <property type="entry name" value="GGDEF"/>
    <property type="match status" value="1"/>
</dbReference>
<evidence type="ECO:0000256" key="1">
    <source>
        <dbReference type="ARBA" id="ARBA00001946"/>
    </source>
</evidence>
<evidence type="ECO:0000259" key="4">
    <source>
        <dbReference type="PROSITE" id="PS50887"/>
    </source>
</evidence>
<dbReference type="Pfam" id="PF00990">
    <property type="entry name" value="GGDEF"/>
    <property type="match status" value="1"/>
</dbReference>
<dbReference type="InterPro" id="IPR029787">
    <property type="entry name" value="Nucleotide_cyclase"/>
</dbReference>
<dbReference type="InterPro" id="IPR000160">
    <property type="entry name" value="GGDEF_dom"/>
</dbReference>
<dbReference type="SUPFAM" id="SSF55785">
    <property type="entry name" value="PYP-like sensor domain (PAS domain)"/>
    <property type="match status" value="2"/>
</dbReference>
<dbReference type="SUPFAM" id="SSF55073">
    <property type="entry name" value="Nucleotide cyclase"/>
    <property type="match status" value="1"/>
</dbReference>
<dbReference type="OrthoDB" id="9812260at2"/>
<dbReference type="InterPro" id="IPR000014">
    <property type="entry name" value="PAS"/>
</dbReference>
<dbReference type="Gene3D" id="3.30.450.20">
    <property type="entry name" value="PAS domain"/>
    <property type="match status" value="2"/>
</dbReference>
<feature type="domain" description="PAC" evidence="3">
    <location>
        <begin position="82"/>
        <end position="136"/>
    </location>
</feature>
<dbReference type="FunFam" id="3.30.70.270:FF:000001">
    <property type="entry name" value="Diguanylate cyclase domain protein"/>
    <property type="match status" value="1"/>
</dbReference>
<dbReference type="InterPro" id="IPR052163">
    <property type="entry name" value="DGC-Regulatory_Protein"/>
</dbReference>
<gene>
    <name evidence="5" type="ordered locus">Mlg_2511</name>
</gene>
<keyword evidence="6" id="KW-1185">Reference proteome</keyword>
<dbReference type="SMART" id="SM00086">
    <property type="entry name" value="PAC"/>
    <property type="match status" value="2"/>
</dbReference>
<dbReference type="eggNOG" id="COG3706">
    <property type="taxonomic scope" value="Bacteria"/>
</dbReference>
<dbReference type="InterPro" id="IPR000700">
    <property type="entry name" value="PAS-assoc_C"/>
</dbReference>
<dbReference type="PANTHER" id="PTHR46663:SF4">
    <property type="entry name" value="DIGUANYLATE CYCLASE DGCT-RELATED"/>
    <property type="match status" value="1"/>
</dbReference>
<dbReference type="PANTHER" id="PTHR46663">
    <property type="entry name" value="DIGUANYLATE CYCLASE DGCT-RELATED"/>
    <property type="match status" value="1"/>
</dbReference>
<proteinExistence type="predicted"/>
<dbReference type="HOGENOM" id="CLU_000445_11_4_6"/>
<dbReference type="Gene3D" id="3.30.70.270">
    <property type="match status" value="1"/>
</dbReference>
<feature type="domain" description="PAS" evidence="2">
    <location>
        <begin position="6"/>
        <end position="57"/>
    </location>
</feature>
<dbReference type="CDD" id="cd01949">
    <property type="entry name" value="GGDEF"/>
    <property type="match status" value="1"/>
</dbReference>
<protein>
    <submittedName>
        <fullName evidence="5">Diguanylate cyclase with PAS/PAC sensor</fullName>
    </submittedName>
</protein>
<dbReference type="SMART" id="SM00267">
    <property type="entry name" value="GGDEF"/>
    <property type="match status" value="1"/>
</dbReference>
<sequence length="419" mass="46743">MEQGLDESLLRAAVEQSYNAVVVTDPGLEGAGQRIRYVNAAFERMTGYTREELIGHTPKILQGAATDPAVLRTLRQRLAAGQGFEGSAINYRKDGRPYHVEWLISPVRDDSGRITAWLSIQRDVTHERELEQEARLLSTAVESSAASILITDTEGCIVYVNRGFEQITGYRRDEVLGETPAVLNSGEQSARFYRDLWTTLERGETFRGTFLNRNRSGALFYLEQSITPVRADQGQVVRYVATGKDITERVRMEEELKRAATTDALTGLANRLSFEQLLERDYERCRRYGGALSLLMFDLDHFKAVNDAHGHEAGDAVLQALAGLVLANVRTADTVARWGGEEFMVLLPETPLAAAGELAEKLRERVAAHRFPHGAPVTASFGVCALRDDDTCRTLVRRADEALYRAKHLGRDRVECLSR</sequence>
<dbReference type="Proteomes" id="UP000001962">
    <property type="component" value="Chromosome"/>
</dbReference>
<feature type="domain" description="PAC" evidence="3">
    <location>
        <begin position="204"/>
        <end position="258"/>
    </location>
</feature>
<dbReference type="SMART" id="SM00091">
    <property type="entry name" value="PAS"/>
    <property type="match status" value="2"/>
</dbReference>
<dbReference type="CDD" id="cd00130">
    <property type="entry name" value="PAS"/>
    <property type="match status" value="2"/>
</dbReference>
<dbReference type="PROSITE" id="PS50113">
    <property type="entry name" value="PAC"/>
    <property type="match status" value="2"/>
</dbReference>
<dbReference type="GO" id="GO:0003824">
    <property type="term" value="F:catalytic activity"/>
    <property type="evidence" value="ECO:0007669"/>
    <property type="project" value="UniProtKB-ARBA"/>
</dbReference>
<dbReference type="Pfam" id="PF13426">
    <property type="entry name" value="PAS_9"/>
    <property type="match status" value="2"/>
</dbReference>
<dbReference type="PROSITE" id="PS50887">
    <property type="entry name" value="GGDEF"/>
    <property type="match status" value="1"/>
</dbReference>
<evidence type="ECO:0000259" key="3">
    <source>
        <dbReference type="PROSITE" id="PS50113"/>
    </source>
</evidence>
<organism evidence="5 6">
    <name type="scientific">Alkalilimnicola ehrlichii (strain ATCC BAA-1101 / DSM 17681 / MLHE-1)</name>
    <dbReference type="NCBI Taxonomy" id="187272"/>
    <lineage>
        <taxon>Bacteria</taxon>
        <taxon>Pseudomonadati</taxon>
        <taxon>Pseudomonadota</taxon>
        <taxon>Gammaproteobacteria</taxon>
        <taxon>Chromatiales</taxon>
        <taxon>Ectothiorhodospiraceae</taxon>
        <taxon>Alkalilimnicola</taxon>
    </lineage>
</organism>
<dbReference type="RefSeq" id="WP_011630244.1">
    <property type="nucleotide sequence ID" value="NC_008340.1"/>
</dbReference>
<dbReference type="InterPro" id="IPR043128">
    <property type="entry name" value="Rev_trsase/Diguanyl_cyclase"/>
</dbReference>
<reference evidence="6" key="1">
    <citation type="submission" date="2006-08" db="EMBL/GenBank/DDBJ databases">
        <title>Complete sequence of Alkalilimnicola ehrilichei MLHE-1.</title>
        <authorList>
            <person name="Copeland A."/>
            <person name="Lucas S."/>
            <person name="Lapidus A."/>
            <person name="Barry K."/>
            <person name="Detter J.C."/>
            <person name="Glavina del Rio T."/>
            <person name="Hammon N."/>
            <person name="Israni S."/>
            <person name="Dalin E."/>
            <person name="Tice H."/>
            <person name="Pitluck S."/>
            <person name="Sims D."/>
            <person name="Brettin T."/>
            <person name="Bruce D."/>
            <person name="Han C."/>
            <person name="Tapia R."/>
            <person name="Gilna P."/>
            <person name="Schmutz J."/>
            <person name="Larimer F."/>
            <person name="Land M."/>
            <person name="Hauser L."/>
            <person name="Kyrpides N."/>
            <person name="Mikhailova N."/>
            <person name="Oremland R.S."/>
            <person name="Hoeft S.E."/>
            <person name="Switzer-Blum J."/>
            <person name="Kulp T."/>
            <person name="King G."/>
            <person name="Tabita R."/>
            <person name="Witte B."/>
            <person name="Santini J.M."/>
            <person name="Basu P."/>
            <person name="Hollibaugh J.T."/>
            <person name="Xie G."/>
            <person name="Stolz J.F."/>
            <person name="Richardson P."/>
        </authorList>
    </citation>
    <scope>NUCLEOTIDE SEQUENCE [LARGE SCALE GENOMIC DNA]</scope>
    <source>
        <strain evidence="6">ATCC BAA-1101 / DSM 17681 / MLHE-1</strain>
    </source>
</reference>